<dbReference type="GO" id="GO:0006120">
    <property type="term" value="P:mitochondrial electron transport, NADH to ubiquinone"/>
    <property type="evidence" value="ECO:0007669"/>
    <property type="project" value="InterPro"/>
</dbReference>
<evidence type="ECO:0000256" key="5">
    <source>
        <dbReference type="ARBA" id="ARBA00023128"/>
    </source>
</evidence>
<dbReference type="EMBL" id="WVTA01000009">
    <property type="protein sequence ID" value="KAK3207358.1"/>
    <property type="molecule type" value="Genomic_DNA"/>
</dbReference>
<dbReference type="GO" id="GO:0005743">
    <property type="term" value="C:mitochondrial inner membrane"/>
    <property type="evidence" value="ECO:0007669"/>
    <property type="project" value="UniProtKB-SubCell"/>
</dbReference>
<evidence type="ECO:0000256" key="4">
    <source>
        <dbReference type="ARBA" id="ARBA00022989"/>
    </source>
</evidence>
<dbReference type="InterPro" id="IPR039205">
    <property type="entry name" value="NDUFA11"/>
</dbReference>
<evidence type="ECO:0000313" key="8">
    <source>
        <dbReference type="EMBL" id="KAK3207358.1"/>
    </source>
</evidence>
<keyword evidence="5" id="KW-0496">Mitochondrion</keyword>
<protein>
    <recommendedName>
        <fullName evidence="10">NADH-ubiquinone oxidoreductase 21.3 kDa subunit</fullName>
    </recommendedName>
</protein>
<evidence type="ECO:0000256" key="7">
    <source>
        <dbReference type="SAM" id="Phobius"/>
    </source>
</evidence>
<comment type="caution">
    <text evidence="8">The sequence shown here is derived from an EMBL/GenBank/DDBJ whole genome shotgun (WGS) entry which is preliminary data.</text>
</comment>
<dbReference type="PANTHER" id="PTHR21382:SF1">
    <property type="entry name" value="NADH DEHYDROGENASE [UBIQUINONE] 1 ALPHA SUBCOMPLEX SUBUNIT 11"/>
    <property type="match status" value="1"/>
</dbReference>
<keyword evidence="4 7" id="KW-1133">Transmembrane helix</keyword>
<evidence type="ECO:0000256" key="3">
    <source>
        <dbReference type="ARBA" id="ARBA00022792"/>
    </source>
</evidence>
<reference evidence="8 9" key="1">
    <citation type="submission" date="2021-02" db="EMBL/GenBank/DDBJ databases">
        <title>Genome assembly of Pseudopithomyces chartarum.</title>
        <authorList>
            <person name="Jauregui R."/>
            <person name="Singh J."/>
            <person name="Voisey C."/>
        </authorList>
    </citation>
    <scope>NUCLEOTIDE SEQUENCE [LARGE SCALE GENOMIC DNA]</scope>
    <source>
        <strain evidence="8 9">AGR01</strain>
    </source>
</reference>
<evidence type="ECO:0000256" key="6">
    <source>
        <dbReference type="ARBA" id="ARBA00023136"/>
    </source>
</evidence>
<dbReference type="GO" id="GO:0045271">
    <property type="term" value="C:respiratory chain complex I"/>
    <property type="evidence" value="ECO:0007669"/>
    <property type="project" value="InterPro"/>
</dbReference>
<feature type="transmembrane region" description="Helical" evidence="7">
    <location>
        <begin position="101"/>
        <end position="120"/>
    </location>
</feature>
<organism evidence="8 9">
    <name type="scientific">Pseudopithomyces chartarum</name>
    <dbReference type="NCBI Taxonomy" id="1892770"/>
    <lineage>
        <taxon>Eukaryota</taxon>
        <taxon>Fungi</taxon>
        <taxon>Dikarya</taxon>
        <taxon>Ascomycota</taxon>
        <taxon>Pezizomycotina</taxon>
        <taxon>Dothideomycetes</taxon>
        <taxon>Pleosporomycetidae</taxon>
        <taxon>Pleosporales</taxon>
        <taxon>Massarineae</taxon>
        <taxon>Didymosphaeriaceae</taxon>
        <taxon>Pseudopithomyces</taxon>
    </lineage>
</organism>
<gene>
    <name evidence="8" type="ORF">GRF29_103g743360</name>
</gene>
<feature type="transmembrane region" description="Helical" evidence="7">
    <location>
        <begin position="48"/>
        <end position="68"/>
    </location>
</feature>
<accession>A0AAN6LV63</accession>
<name>A0AAN6LV63_9PLEO</name>
<evidence type="ECO:0000256" key="2">
    <source>
        <dbReference type="ARBA" id="ARBA00022692"/>
    </source>
</evidence>
<sequence>MASHDETYHPRDTLANTANTTLQLSVAGTILAGVQNTLRKQNVGAMGIITRSGGIIAVFAGVGVMYQFTKDATANLRKKDDIYGEALAGFMGGSVVGVQRGSIPMVLGAGAGFGVVMAAFKYTHGIKGYSIKEDDEDEVARKEEMRKLRRRPLQETLEQLGEGRGIYGPGYEERRRERLLAKYGIDVKEAQEQFRQKNVDSTASL</sequence>
<keyword evidence="3" id="KW-0999">Mitochondrion inner membrane</keyword>
<dbReference type="Proteomes" id="UP001280581">
    <property type="component" value="Unassembled WGS sequence"/>
</dbReference>
<dbReference type="PANTHER" id="PTHR21382">
    <property type="entry name" value="NADH-UBIQUINONE OXIDOREDUCTASE SUBUNIT"/>
    <property type="match status" value="1"/>
</dbReference>
<evidence type="ECO:0008006" key="10">
    <source>
        <dbReference type="Google" id="ProtNLM"/>
    </source>
</evidence>
<keyword evidence="9" id="KW-1185">Reference proteome</keyword>
<proteinExistence type="predicted"/>
<keyword evidence="2 7" id="KW-0812">Transmembrane</keyword>
<comment type="subcellular location">
    <subcellularLocation>
        <location evidence="1">Mitochondrion inner membrane</location>
        <topology evidence="1">Multi-pass membrane protein</topology>
    </subcellularLocation>
</comment>
<keyword evidence="6 7" id="KW-0472">Membrane</keyword>
<evidence type="ECO:0000313" key="9">
    <source>
        <dbReference type="Proteomes" id="UP001280581"/>
    </source>
</evidence>
<dbReference type="AlphaFoldDB" id="A0AAN6LV63"/>
<evidence type="ECO:0000256" key="1">
    <source>
        <dbReference type="ARBA" id="ARBA00004448"/>
    </source>
</evidence>